<protein>
    <recommendedName>
        <fullName evidence="7">Dynamin</fullName>
    </recommendedName>
</protein>
<reference evidence="3" key="2">
    <citation type="journal article" date="2020" name="Int. J. Syst. Evol. Microbiol.">
        <title>Paracoccus liaowanqingii sp. nov., isolated from Tibetan antelope (Pantholops hodgsonii).</title>
        <authorList>
            <person name="Li J."/>
            <person name="Lu S."/>
            <person name="Jin D."/>
            <person name="Yang J."/>
            <person name="Lai X.H."/>
            <person name="Huang Y."/>
            <person name="Tian Z."/>
            <person name="Dong K."/>
            <person name="Zhang S."/>
            <person name="Lei W."/>
            <person name="Pu J."/>
            <person name="Zhang G."/>
            <person name="Wu X."/>
            <person name="Huang Y."/>
            <person name="Ren Z."/>
            <person name="Wang S."/>
            <person name="Xu J."/>
        </authorList>
    </citation>
    <scope>NUCLEOTIDE SEQUENCE</scope>
    <source>
        <strain evidence="3">2251</strain>
    </source>
</reference>
<accession>A0A4P7HJH5</accession>
<keyword evidence="2" id="KW-0812">Transmembrane</keyword>
<evidence type="ECO:0000313" key="5">
    <source>
        <dbReference type="Proteomes" id="UP000296374"/>
    </source>
</evidence>
<evidence type="ECO:0008006" key="7">
    <source>
        <dbReference type="Google" id="ProtNLM"/>
    </source>
</evidence>
<dbReference type="Proteomes" id="UP000296374">
    <property type="component" value="Chromosome"/>
</dbReference>
<dbReference type="EMBL" id="CP038439">
    <property type="protein sequence ID" value="QBX33713.1"/>
    <property type="molecule type" value="Genomic_DNA"/>
</dbReference>
<gene>
    <name evidence="3" type="ORF">E4191_02490</name>
    <name evidence="4" type="ORF">E4L95_20145</name>
</gene>
<dbReference type="AlphaFoldDB" id="A0A4P7HJH5"/>
<sequence length="84" mass="8365">MADRNNNGLYFIVGGIVVVVALLFFFMSGSETGVATTDPVAGGDTNVTVETPAADPATGTSPVTVETDSPPAVESPAEPAAPAN</sequence>
<dbReference type="Proteomes" id="UP000297972">
    <property type="component" value="Unassembled WGS sequence"/>
</dbReference>
<keyword evidence="6" id="KW-1185">Reference proteome</keyword>
<dbReference type="KEGG" id="plia:E4191_02490"/>
<evidence type="ECO:0000313" key="3">
    <source>
        <dbReference type="EMBL" id="QBX33713.1"/>
    </source>
</evidence>
<keyword evidence="2" id="KW-1133">Transmembrane helix</keyword>
<evidence type="ECO:0000256" key="1">
    <source>
        <dbReference type="SAM" id="MobiDB-lite"/>
    </source>
</evidence>
<keyword evidence="2" id="KW-0472">Membrane</keyword>
<accession>A0A4Z1C8Z1</accession>
<feature type="transmembrane region" description="Helical" evidence="2">
    <location>
        <begin position="7"/>
        <end position="27"/>
    </location>
</feature>
<proteinExistence type="predicted"/>
<organism evidence="3 5">
    <name type="scientific">Paracoccus liaowanqingii</name>
    <dbReference type="NCBI Taxonomy" id="2560053"/>
    <lineage>
        <taxon>Bacteria</taxon>
        <taxon>Pseudomonadati</taxon>
        <taxon>Pseudomonadota</taxon>
        <taxon>Alphaproteobacteria</taxon>
        <taxon>Rhodobacterales</taxon>
        <taxon>Paracoccaceae</taxon>
        <taxon>Paracoccus</taxon>
    </lineage>
</organism>
<feature type="region of interest" description="Disordered" evidence="1">
    <location>
        <begin position="35"/>
        <end position="84"/>
    </location>
</feature>
<evidence type="ECO:0000313" key="6">
    <source>
        <dbReference type="Proteomes" id="UP000297972"/>
    </source>
</evidence>
<dbReference type="OrthoDB" id="7778950at2"/>
<reference evidence="5 6" key="1">
    <citation type="submission" date="2019-03" db="EMBL/GenBank/DDBJ databases">
        <authorList>
            <person name="Li J."/>
        </authorList>
    </citation>
    <scope>NUCLEOTIDE SEQUENCE [LARGE SCALE GENOMIC DNA]</scope>
    <source>
        <strain evidence="5">2251</strain>
        <strain evidence="4 6">3058</strain>
    </source>
</reference>
<dbReference type="EMBL" id="SRPG01000329">
    <property type="protein sequence ID" value="TGN44471.1"/>
    <property type="molecule type" value="Genomic_DNA"/>
</dbReference>
<feature type="compositionally biased region" description="Polar residues" evidence="1">
    <location>
        <begin position="58"/>
        <end position="67"/>
    </location>
</feature>
<dbReference type="RefSeq" id="WP_135312009.1">
    <property type="nucleotide sequence ID" value="NZ_CP038439.1"/>
</dbReference>
<feature type="compositionally biased region" description="Low complexity" evidence="1">
    <location>
        <begin position="69"/>
        <end position="84"/>
    </location>
</feature>
<name>A0A4P7HJH5_9RHOB</name>
<evidence type="ECO:0000256" key="2">
    <source>
        <dbReference type="SAM" id="Phobius"/>
    </source>
</evidence>
<evidence type="ECO:0000313" key="4">
    <source>
        <dbReference type="EMBL" id="TGN44471.1"/>
    </source>
</evidence>